<accession>V7CYW5</accession>
<evidence type="ECO:0000256" key="4">
    <source>
        <dbReference type="ARBA" id="ARBA00012706"/>
    </source>
</evidence>
<evidence type="ECO:0000256" key="9">
    <source>
        <dbReference type="SAM" id="SignalP"/>
    </source>
</evidence>
<dbReference type="SUPFAM" id="SSF51445">
    <property type="entry name" value="(Trans)glycosidases"/>
    <property type="match status" value="1"/>
</dbReference>
<proteinExistence type="inferred from homology"/>
<evidence type="ECO:0000256" key="1">
    <source>
        <dbReference type="ARBA" id="ARBA00001678"/>
    </source>
</evidence>
<protein>
    <recommendedName>
        <fullName evidence="4">mannan endo-1,4-beta-mannosidase</fullName>
        <ecNumber evidence="4">3.2.1.78</ecNumber>
    </recommendedName>
</protein>
<dbReference type="PANTHER" id="PTHR31451">
    <property type="match status" value="1"/>
</dbReference>
<organism evidence="11 12">
    <name type="scientific">Phaseolus vulgaris</name>
    <name type="common">Kidney bean</name>
    <name type="synonym">French bean</name>
    <dbReference type="NCBI Taxonomy" id="3885"/>
    <lineage>
        <taxon>Eukaryota</taxon>
        <taxon>Viridiplantae</taxon>
        <taxon>Streptophyta</taxon>
        <taxon>Embryophyta</taxon>
        <taxon>Tracheophyta</taxon>
        <taxon>Spermatophyta</taxon>
        <taxon>Magnoliopsida</taxon>
        <taxon>eudicotyledons</taxon>
        <taxon>Gunneridae</taxon>
        <taxon>Pentapetalae</taxon>
        <taxon>rosids</taxon>
        <taxon>fabids</taxon>
        <taxon>Fabales</taxon>
        <taxon>Fabaceae</taxon>
        <taxon>Papilionoideae</taxon>
        <taxon>50 kb inversion clade</taxon>
        <taxon>NPAAA clade</taxon>
        <taxon>indigoferoid/millettioid clade</taxon>
        <taxon>Phaseoleae</taxon>
        <taxon>Phaseolus</taxon>
    </lineage>
</organism>
<dbReference type="Pfam" id="PF26410">
    <property type="entry name" value="GH5_mannosidase"/>
    <property type="match status" value="1"/>
</dbReference>
<dbReference type="STRING" id="3885.V7CYW5"/>
<sequence length="409" mass="46651">MGFQNLTLTCMMILCISVYVNCIDNVEPHNETVSQRPNGFIQRNGNRFFLNGKPHYFNGFNAYWLMSFAADPSTSSKVTTAFQEASKYGLNLARAFAFNDGGGYKALQTSPGIYDESVFRALDAVISEAGKYGCRLILSLVNNWKDAGGKHQYVEWANQRGQKLRSEDDFFSNSLTRQFYKNHVKTVLTRKNTVSGILYKDDPTIFSWELMNEPRSLDLSGKLVQDWVSEMAAYVKSIDNVHLLQVGLEGFYGRSMAGRLEYNPGYEGGTDFISNNLVPEIDYATIHIYPTWMWRSNQTAQNAFIERWINIHNEDSDKVLRKPILITEFGLSSKVPGYTVAKRDKFYAEVFNRIYFSASHRGACAGGAFWQLFVEGMNNMRDGYEVIFQETPSTTHLISQQSFRMSHIR</sequence>
<evidence type="ECO:0000259" key="10">
    <source>
        <dbReference type="Pfam" id="PF26410"/>
    </source>
</evidence>
<comment type="catalytic activity">
    <reaction evidence="1">
        <text>Random hydrolysis of (1-&gt;4)-beta-D-mannosidic linkages in mannans, galactomannans and glucomannans.</text>
        <dbReference type="EC" id="3.2.1.78"/>
    </reaction>
</comment>
<dbReference type="OMA" id="DDAGEWA"/>
<dbReference type="EMBL" id="CM002288">
    <property type="protein sequence ID" value="ESW35294.1"/>
    <property type="molecule type" value="Genomic_DNA"/>
</dbReference>
<comment type="similarity">
    <text evidence="3">Belongs to the glycosyl hydrolase 5 (cellulase A) family.</text>
</comment>
<feature type="signal peptide" evidence="9">
    <location>
        <begin position="1"/>
        <end position="22"/>
    </location>
</feature>
<dbReference type="OrthoDB" id="406631at2759"/>
<keyword evidence="5" id="KW-0964">Secreted</keyword>
<name>V7CYW5_PHAVU</name>
<evidence type="ECO:0000256" key="7">
    <source>
        <dbReference type="ARBA" id="ARBA00022801"/>
    </source>
</evidence>
<dbReference type="FunFam" id="3.20.20.80:FF:000012">
    <property type="entry name" value="Mannan endo-1,4-beta-mannosidase 6"/>
    <property type="match status" value="1"/>
</dbReference>
<keyword evidence="8" id="KW-0326">Glycosidase</keyword>
<dbReference type="Gene3D" id="3.20.20.80">
    <property type="entry name" value="Glycosidases"/>
    <property type="match status" value="1"/>
</dbReference>
<feature type="domain" description="Glycoside hydrolase family 5" evidence="10">
    <location>
        <begin position="39"/>
        <end position="371"/>
    </location>
</feature>
<dbReference type="GO" id="GO:0005576">
    <property type="term" value="C:extracellular region"/>
    <property type="evidence" value="ECO:0007669"/>
    <property type="project" value="UniProtKB-SubCell"/>
</dbReference>
<dbReference type="InterPro" id="IPR001547">
    <property type="entry name" value="Glyco_hydro_5"/>
</dbReference>
<dbReference type="eggNOG" id="ENOG502QS4Q">
    <property type="taxonomic scope" value="Eukaryota"/>
</dbReference>
<gene>
    <name evidence="11" type="ORF">PHAVU_001G223100g</name>
</gene>
<comment type="subcellular location">
    <subcellularLocation>
        <location evidence="2">Secreted</location>
    </subcellularLocation>
</comment>
<evidence type="ECO:0000313" key="12">
    <source>
        <dbReference type="Proteomes" id="UP000000226"/>
    </source>
</evidence>
<dbReference type="AlphaFoldDB" id="V7CYW5"/>
<dbReference type="InterPro" id="IPR045053">
    <property type="entry name" value="MAN-like"/>
</dbReference>
<evidence type="ECO:0000256" key="2">
    <source>
        <dbReference type="ARBA" id="ARBA00004613"/>
    </source>
</evidence>
<dbReference type="PANTHER" id="PTHR31451:SF39">
    <property type="entry name" value="MANNAN ENDO-1,4-BETA-MANNOSIDASE 1"/>
    <property type="match status" value="1"/>
</dbReference>
<evidence type="ECO:0000313" key="11">
    <source>
        <dbReference type="EMBL" id="ESW35294.1"/>
    </source>
</evidence>
<evidence type="ECO:0000256" key="6">
    <source>
        <dbReference type="ARBA" id="ARBA00022729"/>
    </source>
</evidence>
<dbReference type="InterPro" id="IPR017853">
    <property type="entry name" value="GH"/>
</dbReference>
<dbReference type="EC" id="3.2.1.78" evidence="4"/>
<feature type="chain" id="PRO_5004758257" description="mannan endo-1,4-beta-mannosidase" evidence="9">
    <location>
        <begin position="23"/>
        <end position="409"/>
    </location>
</feature>
<dbReference type="Proteomes" id="UP000000226">
    <property type="component" value="Chromosome 1"/>
</dbReference>
<keyword evidence="12" id="KW-1185">Reference proteome</keyword>
<keyword evidence="7" id="KW-0378">Hydrolase</keyword>
<keyword evidence="6 9" id="KW-0732">Signal</keyword>
<dbReference type="GO" id="GO:0016985">
    <property type="term" value="F:mannan endo-1,4-beta-mannosidase activity"/>
    <property type="evidence" value="ECO:0007669"/>
    <property type="project" value="UniProtKB-EC"/>
</dbReference>
<reference evidence="12" key="1">
    <citation type="journal article" date="2014" name="Nat. Genet.">
        <title>A reference genome for common bean and genome-wide analysis of dual domestications.</title>
        <authorList>
            <person name="Schmutz J."/>
            <person name="McClean P.E."/>
            <person name="Mamidi S."/>
            <person name="Wu G.A."/>
            <person name="Cannon S.B."/>
            <person name="Grimwood J."/>
            <person name="Jenkins J."/>
            <person name="Shu S."/>
            <person name="Song Q."/>
            <person name="Chavarro C."/>
            <person name="Torres-Torres M."/>
            <person name="Geffroy V."/>
            <person name="Moghaddam S.M."/>
            <person name="Gao D."/>
            <person name="Abernathy B."/>
            <person name="Barry K."/>
            <person name="Blair M."/>
            <person name="Brick M.A."/>
            <person name="Chovatia M."/>
            <person name="Gepts P."/>
            <person name="Goodstein D.M."/>
            <person name="Gonzales M."/>
            <person name="Hellsten U."/>
            <person name="Hyten D.L."/>
            <person name="Jia G."/>
            <person name="Kelly J.D."/>
            <person name="Kudrna D."/>
            <person name="Lee R."/>
            <person name="Richard M.M."/>
            <person name="Miklas P.N."/>
            <person name="Osorno J.M."/>
            <person name="Rodrigues J."/>
            <person name="Thareau V."/>
            <person name="Urrea C.A."/>
            <person name="Wang M."/>
            <person name="Yu Y."/>
            <person name="Zhang M."/>
            <person name="Wing R.A."/>
            <person name="Cregan P.B."/>
            <person name="Rokhsar D.S."/>
            <person name="Jackson S.A."/>
        </authorList>
    </citation>
    <scope>NUCLEOTIDE SEQUENCE [LARGE SCALE GENOMIC DNA]</scope>
    <source>
        <strain evidence="12">cv. G19833</strain>
    </source>
</reference>
<evidence type="ECO:0000256" key="8">
    <source>
        <dbReference type="ARBA" id="ARBA00023295"/>
    </source>
</evidence>
<dbReference type="Gramene" id="ESW35294">
    <property type="protein sequence ID" value="ESW35294"/>
    <property type="gene ID" value="PHAVU_001G223100g"/>
</dbReference>
<dbReference type="GO" id="GO:0000272">
    <property type="term" value="P:polysaccharide catabolic process"/>
    <property type="evidence" value="ECO:0007669"/>
    <property type="project" value="InterPro"/>
</dbReference>
<evidence type="ECO:0000256" key="5">
    <source>
        <dbReference type="ARBA" id="ARBA00022525"/>
    </source>
</evidence>
<dbReference type="SMR" id="V7CYW5"/>
<evidence type="ECO:0000256" key="3">
    <source>
        <dbReference type="ARBA" id="ARBA00005641"/>
    </source>
</evidence>